<evidence type="ECO:0000256" key="4">
    <source>
        <dbReference type="ARBA" id="ARBA00022448"/>
    </source>
</evidence>
<proteinExistence type="inferred from homology"/>
<keyword evidence="7" id="KW-1005">Bacterial flagellum biogenesis</keyword>
<keyword evidence="4" id="KW-0813">Transport</keyword>
<keyword evidence="10" id="KW-1006">Bacterial flagellum protein export</keyword>
<keyword evidence="5" id="KW-1003">Cell membrane</keyword>
<dbReference type="InterPro" id="IPR053716">
    <property type="entry name" value="Flag_assembly_chemotaxis_eff"/>
</dbReference>
<dbReference type="PANTHER" id="PTHR38786:SF1">
    <property type="entry name" value="FLAGELLAR FLIJ PROTEIN"/>
    <property type="match status" value="1"/>
</dbReference>
<gene>
    <name evidence="12" type="primary">fliJ</name>
    <name evidence="12" type="ORF">ABDJ85_07470</name>
</gene>
<dbReference type="Gene3D" id="1.10.287.1700">
    <property type="match status" value="1"/>
</dbReference>
<sequence>MSAPNLQVLTLLLERAAAERDEAAQALQGALAQANNARHQHEQLTSYRQEFQQRWTSSFTSQAAAMDIVGCYQSFGQRLDQAVHSQHHVSSHADSRVEQARQRLLAAELRVAGIQKLIERRQAEQRQAAQRLEQRHADEFAARVHAKQAHSHLTY</sequence>
<name>A0ABV0G0N9_9BURK</name>
<evidence type="ECO:0000256" key="3">
    <source>
        <dbReference type="ARBA" id="ARBA00020392"/>
    </source>
</evidence>
<reference evidence="12 13" key="1">
    <citation type="submission" date="2024-05" db="EMBL/GenBank/DDBJ databases">
        <title>Roseateles sp. DJS-2-20 16S ribosomal RNA gene Genome sequencing and assembly.</title>
        <authorList>
            <person name="Woo H."/>
        </authorList>
    </citation>
    <scope>NUCLEOTIDE SEQUENCE [LARGE SCALE GENOMIC DNA]</scope>
    <source>
        <strain evidence="12 13">DJS-2-20</strain>
    </source>
</reference>
<feature type="coiled-coil region" evidence="11">
    <location>
        <begin position="97"/>
        <end position="135"/>
    </location>
</feature>
<comment type="similarity">
    <text evidence="2">Belongs to the FliJ family.</text>
</comment>
<evidence type="ECO:0000256" key="2">
    <source>
        <dbReference type="ARBA" id="ARBA00010004"/>
    </source>
</evidence>
<evidence type="ECO:0000256" key="1">
    <source>
        <dbReference type="ARBA" id="ARBA00004413"/>
    </source>
</evidence>
<evidence type="ECO:0000256" key="7">
    <source>
        <dbReference type="ARBA" id="ARBA00022795"/>
    </source>
</evidence>
<evidence type="ECO:0000313" key="12">
    <source>
        <dbReference type="EMBL" id="MEO3691304.1"/>
    </source>
</evidence>
<keyword evidence="13" id="KW-1185">Reference proteome</keyword>
<keyword evidence="12" id="KW-0966">Cell projection</keyword>
<dbReference type="PANTHER" id="PTHR38786">
    <property type="entry name" value="FLAGELLAR FLIJ PROTEIN"/>
    <property type="match status" value="1"/>
</dbReference>
<evidence type="ECO:0000256" key="9">
    <source>
        <dbReference type="ARBA" id="ARBA00023136"/>
    </source>
</evidence>
<evidence type="ECO:0000256" key="6">
    <source>
        <dbReference type="ARBA" id="ARBA00022500"/>
    </source>
</evidence>
<comment type="subcellular location">
    <subcellularLocation>
        <location evidence="1">Cell membrane</location>
        <topology evidence="1">Peripheral membrane protein</topology>
        <orientation evidence="1">Cytoplasmic side</orientation>
    </subcellularLocation>
</comment>
<evidence type="ECO:0000256" key="8">
    <source>
        <dbReference type="ARBA" id="ARBA00022927"/>
    </source>
</evidence>
<evidence type="ECO:0000313" key="13">
    <source>
        <dbReference type="Proteomes" id="UP001495147"/>
    </source>
</evidence>
<organism evidence="12 13">
    <name type="scientific">Roseateles paludis</name>
    <dbReference type="NCBI Taxonomy" id="3145238"/>
    <lineage>
        <taxon>Bacteria</taxon>
        <taxon>Pseudomonadati</taxon>
        <taxon>Pseudomonadota</taxon>
        <taxon>Betaproteobacteria</taxon>
        <taxon>Burkholderiales</taxon>
        <taxon>Sphaerotilaceae</taxon>
        <taxon>Roseateles</taxon>
    </lineage>
</organism>
<dbReference type="Proteomes" id="UP001495147">
    <property type="component" value="Unassembled WGS sequence"/>
</dbReference>
<dbReference type="NCBIfam" id="TIGR02473">
    <property type="entry name" value="flagell_FliJ"/>
    <property type="match status" value="1"/>
</dbReference>
<keyword evidence="12" id="KW-0282">Flagellum</keyword>
<comment type="caution">
    <text evidence="12">The sequence shown here is derived from an EMBL/GenBank/DDBJ whole genome shotgun (WGS) entry which is preliminary data.</text>
</comment>
<protein>
    <recommendedName>
        <fullName evidence="3">Flagellar FliJ protein</fullName>
    </recommendedName>
</protein>
<evidence type="ECO:0000256" key="11">
    <source>
        <dbReference type="SAM" id="Coils"/>
    </source>
</evidence>
<evidence type="ECO:0000256" key="10">
    <source>
        <dbReference type="ARBA" id="ARBA00023225"/>
    </source>
</evidence>
<keyword evidence="8" id="KW-0653">Protein transport</keyword>
<dbReference type="RefSeq" id="WP_347704144.1">
    <property type="nucleotide sequence ID" value="NZ_JBDPZD010000002.1"/>
</dbReference>
<accession>A0ABV0G0N9</accession>
<keyword evidence="9" id="KW-0472">Membrane</keyword>
<feature type="coiled-coil region" evidence="11">
    <location>
        <begin position="6"/>
        <end position="44"/>
    </location>
</feature>
<keyword evidence="12" id="KW-0969">Cilium</keyword>
<dbReference type="EMBL" id="JBDPZD010000002">
    <property type="protein sequence ID" value="MEO3691304.1"/>
    <property type="molecule type" value="Genomic_DNA"/>
</dbReference>
<evidence type="ECO:0000256" key="5">
    <source>
        <dbReference type="ARBA" id="ARBA00022475"/>
    </source>
</evidence>
<keyword evidence="6" id="KW-0145">Chemotaxis</keyword>
<dbReference type="InterPro" id="IPR052570">
    <property type="entry name" value="FliJ"/>
</dbReference>
<dbReference type="InterPro" id="IPR012823">
    <property type="entry name" value="Flagell_FliJ"/>
</dbReference>
<keyword evidence="11" id="KW-0175">Coiled coil</keyword>
<dbReference type="Pfam" id="PF02050">
    <property type="entry name" value="FliJ"/>
    <property type="match status" value="1"/>
</dbReference>